<sequence>MKDLLIALRPQQWVKNIALFAGLIFSQNFFDPWKSVVVLAAAVVFCLASSGLYLLNDILDIEADRKHPQKKNRPLASGRIRPVTAHVLSYALMVWALIAAYVLNRNFGLILAIYLVLEFSYSTYLKNVVILDIFCIAAGFLLRVIGGAVVIDVPMSSWLLICTIFLSLFLALAKRRGEMVLLEDRAADHRPVLAHYSLPFIDQMMTVVTASTILGYVLYALSPETTAKFHTRNLQYSIIFVVYGIFRYLYLVFQKREGGAPERVLFSDKPLLLNLLFYLASVIAAVYF</sequence>
<feature type="transmembrane region" description="Helical" evidence="6">
    <location>
        <begin position="36"/>
        <end position="59"/>
    </location>
</feature>
<dbReference type="Proteomes" id="UP000287243">
    <property type="component" value="Chromosome"/>
</dbReference>
<dbReference type="InterPro" id="IPR000537">
    <property type="entry name" value="UbiA_prenyltransferase"/>
</dbReference>
<feature type="transmembrane region" description="Helical" evidence="6">
    <location>
        <begin position="107"/>
        <end position="124"/>
    </location>
</feature>
<dbReference type="GO" id="GO:0009247">
    <property type="term" value="P:glycolipid biosynthetic process"/>
    <property type="evidence" value="ECO:0007669"/>
    <property type="project" value="TreeGrafter"/>
</dbReference>
<dbReference type="InterPro" id="IPR044878">
    <property type="entry name" value="UbiA_sf"/>
</dbReference>
<comment type="subcellular location">
    <subcellularLocation>
        <location evidence="1">Membrane</location>
        <topology evidence="1">Multi-pass membrane protein</topology>
    </subcellularLocation>
</comment>
<dbReference type="OrthoDB" id="9803632at2"/>
<dbReference type="NCBIfam" id="NF008978">
    <property type="entry name" value="PRK12324.1-4"/>
    <property type="match status" value="1"/>
</dbReference>
<evidence type="ECO:0000256" key="3">
    <source>
        <dbReference type="ARBA" id="ARBA00022692"/>
    </source>
</evidence>
<feature type="transmembrane region" description="Helical" evidence="6">
    <location>
        <begin position="157"/>
        <end position="173"/>
    </location>
</feature>
<proteinExistence type="predicted"/>
<accession>A0A410P380</accession>
<keyword evidence="2" id="KW-1003">Cell membrane</keyword>
<dbReference type="NCBIfam" id="NF008977">
    <property type="entry name" value="PRK12324.1-2"/>
    <property type="match status" value="1"/>
</dbReference>
<feature type="transmembrane region" description="Helical" evidence="6">
    <location>
        <begin position="193"/>
        <end position="221"/>
    </location>
</feature>
<keyword evidence="5 6" id="KW-0472">Membrane</keyword>
<keyword evidence="7" id="KW-0808">Transferase</keyword>
<name>A0A410P380_VELA1</name>
<feature type="transmembrane region" description="Helical" evidence="6">
    <location>
        <begin position="131"/>
        <end position="151"/>
    </location>
</feature>
<feature type="transmembrane region" description="Helical" evidence="6">
    <location>
        <begin position="233"/>
        <end position="250"/>
    </location>
</feature>
<evidence type="ECO:0000256" key="5">
    <source>
        <dbReference type="ARBA" id="ARBA00023136"/>
    </source>
</evidence>
<dbReference type="Pfam" id="PF01040">
    <property type="entry name" value="UbiA"/>
    <property type="match status" value="1"/>
</dbReference>
<dbReference type="PANTHER" id="PTHR11048">
    <property type="entry name" value="PRENYLTRANSFERASES"/>
    <property type="match status" value="1"/>
</dbReference>
<dbReference type="InterPro" id="IPR039653">
    <property type="entry name" value="Prenyltransferase"/>
</dbReference>
<dbReference type="RefSeq" id="WP_128699252.1">
    <property type="nucleotide sequence ID" value="NZ_CP019384.1"/>
</dbReference>
<keyword evidence="7" id="KW-0328">Glycosyltransferase</keyword>
<evidence type="ECO:0000256" key="4">
    <source>
        <dbReference type="ARBA" id="ARBA00022989"/>
    </source>
</evidence>
<dbReference type="GO" id="GO:0016757">
    <property type="term" value="F:glycosyltransferase activity"/>
    <property type="evidence" value="ECO:0007669"/>
    <property type="project" value="UniProtKB-KW"/>
</dbReference>
<keyword evidence="4 6" id="KW-1133">Transmembrane helix</keyword>
<evidence type="ECO:0000256" key="1">
    <source>
        <dbReference type="ARBA" id="ARBA00004141"/>
    </source>
</evidence>
<evidence type="ECO:0000313" key="7">
    <source>
        <dbReference type="EMBL" id="QAT16616.1"/>
    </source>
</evidence>
<dbReference type="PANTHER" id="PTHR11048:SF5">
    <property type="entry name" value="DECAPRENYL-PHOSPHATE PHOSPHORIBOSYLTRANSFERASE"/>
    <property type="match status" value="1"/>
</dbReference>
<protein>
    <submittedName>
        <fullName evidence="7">Decaprenyl-phosphate phosphoribosyltransferase</fullName>
    </submittedName>
</protein>
<dbReference type="GO" id="GO:0005886">
    <property type="term" value="C:plasma membrane"/>
    <property type="evidence" value="ECO:0007669"/>
    <property type="project" value="TreeGrafter"/>
</dbReference>
<evidence type="ECO:0000256" key="2">
    <source>
        <dbReference type="ARBA" id="ARBA00022475"/>
    </source>
</evidence>
<dbReference type="KEGG" id="vai:BU251_02145"/>
<feature type="transmembrane region" description="Helical" evidence="6">
    <location>
        <begin position="271"/>
        <end position="287"/>
    </location>
</feature>
<dbReference type="GO" id="GO:0016765">
    <property type="term" value="F:transferase activity, transferring alkyl or aryl (other than methyl) groups"/>
    <property type="evidence" value="ECO:0007669"/>
    <property type="project" value="InterPro"/>
</dbReference>
<organism evidence="7 8">
    <name type="scientific">Velamenicoccus archaeovorus</name>
    <dbReference type="NCBI Taxonomy" id="1930593"/>
    <lineage>
        <taxon>Bacteria</taxon>
        <taxon>Pseudomonadati</taxon>
        <taxon>Candidatus Omnitrophota</taxon>
        <taxon>Candidatus Velamenicoccus</taxon>
    </lineage>
</organism>
<keyword evidence="8" id="KW-1185">Reference proteome</keyword>
<keyword evidence="3 6" id="KW-0812">Transmembrane</keyword>
<gene>
    <name evidence="7" type="ORF">BU251_02145</name>
</gene>
<dbReference type="Gene3D" id="1.10.357.140">
    <property type="entry name" value="UbiA prenyltransferase"/>
    <property type="match status" value="1"/>
</dbReference>
<dbReference type="AlphaFoldDB" id="A0A410P380"/>
<feature type="transmembrane region" description="Helical" evidence="6">
    <location>
        <begin position="80"/>
        <end position="101"/>
    </location>
</feature>
<dbReference type="EMBL" id="CP019384">
    <property type="protein sequence ID" value="QAT16616.1"/>
    <property type="molecule type" value="Genomic_DNA"/>
</dbReference>
<evidence type="ECO:0000256" key="6">
    <source>
        <dbReference type="SAM" id="Phobius"/>
    </source>
</evidence>
<evidence type="ECO:0000313" key="8">
    <source>
        <dbReference type="Proteomes" id="UP000287243"/>
    </source>
</evidence>
<reference evidence="7 8" key="1">
    <citation type="submission" date="2017-01" db="EMBL/GenBank/DDBJ databases">
        <title>First insights into the biology of 'candidatus Vampirococcus archaeovorus'.</title>
        <authorList>
            <person name="Kizina J."/>
            <person name="Jordan S."/>
            <person name="Stueber K."/>
            <person name="Reinhardt R."/>
            <person name="Harder J."/>
        </authorList>
    </citation>
    <scope>NUCLEOTIDE SEQUENCE [LARGE SCALE GENOMIC DNA]</scope>
    <source>
        <strain evidence="7 8">LiM</strain>
    </source>
</reference>
<dbReference type="CDD" id="cd13963">
    <property type="entry name" value="PT_UbiA_2"/>
    <property type="match status" value="1"/>
</dbReference>